<dbReference type="PANTHER" id="PTHR12223">
    <property type="entry name" value="VESICULAR MANNOSE-BINDING LECTIN"/>
    <property type="match status" value="1"/>
</dbReference>
<gene>
    <name evidence="10" type="ORF">GQ43DRAFT_401190</name>
</gene>
<dbReference type="PANTHER" id="PTHR12223:SF28">
    <property type="entry name" value="LECTIN, MANNOSE BINDING 1 LIKE"/>
    <property type="match status" value="1"/>
</dbReference>
<dbReference type="OrthoDB" id="10265193at2759"/>
<evidence type="ECO:0000256" key="4">
    <source>
        <dbReference type="ARBA" id="ARBA00022989"/>
    </source>
</evidence>
<dbReference type="Pfam" id="PF03388">
    <property type="entry name" value="Lectin_leg-like"/>
    <property type="match status" value="1"/>
</dbReference>
<evidence type="ECO:0000259" key="9">
    <source>
        <dbReference type="PROSITE" id="PS51328"/>
    </source>
</evidence>
<dbReference type="SUPFAM" id="SSF49899">
    <property type="entry name" value="Concanavalin A-like lectins/glucanases"/>
    <property type="match status" value="1"/>
</dbReference>
<evidence type="ECO:0000313" key="10">
    <source>
        <dbReference type="EMBL" id="KAF2198303.1"/>
    </source>
</evidence>
<dbReference type="InterPro" id="IPR051136">
    <property type="entry name" value="Intracellular_Lectin-GPT"/>
</dbReference>
<evidence type="ECO:0000256" key="2">
    <source>
        <dbReference type="ARBA" id="ARBA00022692"/>
    </source>
</evidence>
<evidence type="ECO:0000313" key="11">
    <source>
        <dbReference type="Proteomes" id="UP000799536"/>
    </source>
</evidence>
<comment type="subcellular location">
    <subcellularLocation>
        <location evidence="1">Membrane</location>
        <topology evidence="1">Single-pass type I membrane protein</topology>
    </subcellularLocation>
</comment>
<keyword evidence="4 7" id="KW-1133">Transmembrane helix</keyword>
<evidence type="ECO:0000256" key="6">
    <source>
        <dbReference type="SAM" id="MobiDB-lite"/>
    </source>
</evidence>
<evidence type="ECO:0000256" key="1">
    <source>
        <dbReference type="ARBA" id="ARBA00004479"/>
    </source>
</evidence>
<proteinExistence type="predicted"/>
<dbReference type="GO" id="GO:0006888">
    <property type="term" value="P:endoplasmic reticulum to Golgi vesicle-mediated transport"/>
    <property type="evidence" value="ECO:0007669"/>
    <property type="project" value="TreeGrafter"/>
</dbReference>
<evidence type="ECO:0000256" key="8">
    <source>
        <dbReference type="SAM" id="SignalP"/>
    </source>
</evidence>
<dbReference type="GO" id="GO:0005537">
    <property type="term" value="F:D-mannose binding"/>
    <property type="evidence" value="ECO:0007669"/>
    <property type="project" value="TreeGrafter"/>
</dbReference>
<dbReference type="InterPro" id="IPR013320">
    <property type="entry name" value="ConA-like_dom_sf"/>
</dbReference>
<dbReference type="GO" id="GO:0000139">
    <property type="term" value="C:Golgi membrane"/>
    <property type="evidence" value="ECO:0007669"/>
    <property type="project" value="TreeGrafter"/>
</dbReference>
<keyword evidence="11" id="KW-1185">Reference proteome</keyword>
<feature type="chain" id="PRO_5040318604" evidence="8">
    <location>
        <begin position="24"/>
        <end position="450"/>
    </location>
</feature>
<keyword evidence="3 8" id="KW-0732">Signal</keyword>
<dbReference type="EMBL" id="ML994154">
    <property type="protein sequence ID" value="KAF2198303.1"/>
    <property type="molecule type" value="Genomic_DNA"/>
</dbReference>
<keyword evidence="2 7" id="KW-0812">Transmembrane</keyword>
<feature type="domain" description="L-type lectin-like" evidence="9">
    <location>
        <begin position="30"/>
        <end position="241"/>
    </location>
</feature>
<dbReference type="Gene3D" id="2.60.120.200">
    <property type="match status" value="1"/>
</dbReference>
<keyword evidence="5 7" id="KW-0472">Membrane</keyword>
<feature type="signal peptide" evidence="8">
    <location>
        <begin position="1"/>
        <end position="23"/>
    </location>
</feature>
<dbReference type="GO" id="GO:0005793">
    <property type="term" value="C:endoplasmic reticulum-Golgi intermediate compartment"/>
    <property type="evidence" value="ECO:0007669"/>
    <property type="project" value="TreeGrafter"/>
</dbReference>
<dbReference type="PROSITE" id="PS51328">
    <property type="entry name" value="L_LECTIN_LIKE"/>
    <property type="match status" value="1"/>
</dbReference>
<feature type="transmembrane region" description="Helical" evidence="7">
    <location>
        <begin position="421"/>
        <end position="439"/>
    </location>
</feature>
<evidence type="ECO:0000256" key="3">
    <source>
        <dbReference type="ARBA" id="ARBA00022729"/>
    </source>
</evidence>
<dbReference type="GO" id="GO:0005789">
    <property type="term" value="C:endoplasmic reticulum membrane"/>
    <property type="evidence" value="ECO:0007669"/>
    <property type="project" value="TreeGrafter"/>
</dbReference>
<dbReference type="AlphaFoldDB" id="A0A9P4JF62"/>
<dbReference type="InterPro" id="IPR005052">
    <property type="entry name" value="Lectin_leg"/>
</dbReference>
<reference evidence="10" key="1">
    <citation type="journal article" date="2020" name="Stud. Mycol.">
        <title>101 Dothideomycetes genomes: a test case for predicting lifestyles and emergence of pathogens.</title>
        <authorList>
            <person name="Haridas S."/>
            <person name="Albert R."/>
            <person name="Binder M."/>
            <person name="Bloem J."/>
            <person name="Labutti K."/>
            <person name="Salamov A."/>
            <person name="Andreopoulos B."/>
            <person name="Baker S."/>
            <person name="Barry K."/>
            <person name="Bills G."/>
            <person name="Bluhm B."/>
            <person name="Cannon C."/>
            <person name="Castanera R."/>
            <person name="Culley D."/>
            <person name="Daum C."/>
            <person name="Ezra D."/>
            <person name="Gonzalez J."/>
            <person name="Henrissat B."/>
            <person name="Kuo A."/>
            <person name="Liang C."/>
            <person name="Lipzen A."/>
            <person name="Lutzoni F."/>
            <person name="Magnuson J."/>
            <person name="Mondo S."/>
            <person name="Nolan M."/>
            <person name="Ohm R."/>
            <person name="Pangilinan J."/>
            <person name="Park H.-J."/>
            <person name="Ramirez L."/>
            <person name="Alfaro M."/>
            <person name="Sun H."/>
            <person name="Tritt A."/>
            <person name="Yoshinaga Y."/>
            <person name="Zwiers L.-H."/>
            <person name="Turgeon B."/>
            <person name="Goodwin S."/>
            <person name="Spatafora J."/>
            <person name="Crous P."/>
            <person name="Grigoriev I."/>
        </authorList>
    </citation>
    <scope>NUCLEOTIDE SEQUENCE</scope>
    <source>
        <strain evidence="10">ATCC 74209</strain>
    </source>
</reference>
<evidence type="ECO:0000256" key="7">
    <source>
        <dbReference type="SAM" id="Phobius"/>
    </source>
</evidence>
<feature type="compositionally biased region" description="Low complexity" evidence="6">
    <location>
        <begin position="267"/>
        <end position="278"/>
    </location>
</feature>
<comment type="caution">
    <text evidence="10">The sequence shown here is derived from an EMBL/GenBank/DDBJ whole genome shotgun (WGS) entry which is preliminary data.</text>
</comment>
<accession>A0A9P4JF62</accession>
<feature type="region of interest" description="Disordered" evidence="6">
    <location>
        <begin position="242"/>
        <end position="288"/>
    </location>
</feature>
<sequence>MHLTPTTMRTAAWSAFILSTASAQHVLDTLSFGHKGDTVSPNLRGVPHWHINGDGYIPNIMSDRVVLTPPWPGNAKGSMWSEETVPFEEWAAELHFRASGPERGVGNLQLWYTKESQKDNGATDLDKSSKFDGLVLLVDQYGGHGGTIRGFLNDGTISFKDHHDPDTLSFGQCNYAYRNVGRFSVLKVRQASGEFEVTIDGNPCFKTNKLHLPSNYYFGISASSGENPDSFEAHKFLVSTTNSNTREEPGSPPKRAWQHAAEHQQKQLEQQQQQQNQPRQPPREPTIGEIPQMLSDVLAGNIRNQEDQFADLHNRIQIINHRVNDIYDTLDHISRTMDQRHNEVMNRVVPSHDRTDAVVRNVEKIERVVMAIQRDLESKDYKDMLTAVHNAVHDSHHSLTQDLPQAMGKIVTTHGPKTTHILFYFVAIQVTLFGAWQLYKKRRSTPKKYL</sequence>
<dbReference type="GO" id="GO:0030134">
    <property type="term" value="C:COPII-coated ER to Golgi transport vesicle"/>
    <property type="evidence" value="ECO:0007669"/>
    <property type="project" value="TreeGrafter"/>
</dbReference>
<name>A0A9P4JF62_9PLEO</name>
<evidence type="ECO:0000256" key="5">
    <source>
        <dbReference type="ARBA" id="ARBA00023136"/>
    </source>
</evidence>
<organism evidence="10 11">
    <name type="scientific">Delitschia confertaspora ATCC 74209</name>
    <dbReference type="NCBI Taxonomy" id="1513339"/>
    <lineage>
        <taxon>Eukaryota</taxon>
        <taxon>Fungi</taxon>
        <taxon>Dikarya</taxon>
        <taxon>Ascomycota</taxon>
        <taxon>Pezizomycotina</taxon>
        <taxon>Dothideomycetes</taxon>
        <taxon>Pleosporomycetidae</taxon>
        <taxon>Pleosporales</taxon>
        <taxon>Delitschiaceae</taxon>
        <taxon>Delitschia</taxon>
    </lineage>
</organism>
<protein>
    <submittedName>
        <fullName evidence="10">Concanavalin A-like lectin/glucanase</fullName>
    </submittedName>
</protein>
<dbReference type="Proteomes" id="UP000799536">
    <property type="component" value="Unassembled WGS sequence"/>
</dbReference>